<dbReference type="GO" id="GO:0000166">
    <property type="term" value="F:nucleotide binding"/>
    <property type="evidence" value="ECO:0007669"/>
    <property type="project" value="UniProtKB-KW"/>
</dbReference>
<dbReference type="GO" id="GO:0046872">
    <property type="term" value="F:metal ion binding"/>
    <property type="evidence" value="ECO:0007669"/>
    <property type="project" value="UniProtKB-KW"/>
</dbReference>
<keyword evidence="3" id="KW-0808">Transferase</keyword>
<dbReference type="InterPro" id="IPR005093">
    <property type="entry name" value="RNArep_beta"/>
</dbReference>
<feature type="domain" description="RdRp catalytic" evidence="10">
    <location>
        <begin position="333"/>
        <end position="481"/>
    </location>
</feature>
<keyword evidence="2 11" id="KW-0696">RNA-directed RNA polymerase</keyword>
<dbReference type="GO" id="GO:0003968">
    <property type="term" value="F:RNA-directed RNA polymerase activity"/>
    <property type="evidence" value="ECO:0007669"/>
    <property type="project" value="UniProtKB-KW"/>
</dbReference>
<proteinExistence type="predicted"/>
<evidence type="ECO:0000256" key="9">
    <source>
        <dbReference type="PIRSR" id="PIRSR605093-1"/>
    </source>
</evidence>
<evidence type="ECO:0000256" key="8">
    <source>
        <dbReference type="ARBA" id="ARBA00048744"/>
    </source>
</evidence>
<keyword evidence="9" id="KW-0460">Magnesium</keyword>
<dbReference type="InterPro" id="IPR007096">
    <property type="entry name" value="RNA-dir_Rpol_cat_phage"/>
</dbReference>
<reference evidence="11" key="1">
    <citation type="submission" date="2019-05" db="EMBL/GenBank/DDBJ databases">
        <title>Metatranscriptomic reconstruction reveals RNA viruses with the potential to shape carbon cycling in soil.</title>
        <authorList>
            <person name="Starr E.P."/>
            <person name="Nuccio E."/>
            <person name="Pett-Ridge J."/>
            <person name="Banfield J.F."/>
            <person name="Firestone M.K."/>
        </authorList>
    </citation>
    <scope>NUCLEOTIDE SEQUENCE</scope>
    <source>
        <strain evidence="11">H3_Bulk_40_scaffold_827</strain>
    </source>
</reference>
<accession>A0A514D8U5</accession>
<evidence type="ECO:0000256" key="2">
    <source>
        <dbReference type="ARBA" id="ARBA00022484"/>
    </source>
</evidence>
<gene>
    <name evidence="11" type="ORF">H3Bulk40827_000001</name>
</gene>
<keyword evidence="4" id="KW-0548">Nucleotidyltransferase</keyword>
<dbReference type="PROSITE" id="PS50522">
    <property type="entry name" value="RDRP_PHAGE"/>
    <property type="match status" value="1"/>
</dbReference>
<evidence type="ECO:0000256" key="3">
    <source>
        <dbReference type="ARBA" id="ARBA00022679"/>
    </source>
</evidence>
<dbReference type="Pfam" id="PF03431">
    <property type="entry name" value="RNA_replicase_B"/>
    <property type="match status" value="1"/>
</dbReference>
<name>A0A514D8U5_9VIRU</name>
<dbReference type="EC" id="2.7.7.48" evidence="1"/>
<dbReference type="EMBL" id="MN035211">
    <property type="protein sequence ID" value="QDH90045.1"/>
    <property type="molecule type" value="Genomic_RNA"/>
</dbReference>
<feature type="binding site" evidence="9">
    <location>
        <position position="450"/>
    </location>
    <ligand>
        <name>Mg(2+)</name>
        <dbReference type="ChEBI" id="CHEBI:18420"/>
        <label>2</label>
    </ligand>
</feature>
<evidence type="ECO:0000259" key="10">
    <source>
        <dbReference type="PROSITE" id="PS50522"/>
    </source>
</evidence>
<organism evidence="11">
    <name type="scientific">Leviviridae sp</name>
    <dbReference type="NCBI Taxonomy" id="2027243"/>
    <lineage>
        <taxon>Viruses</taxon>
        <taxon>Riboviria</taxon>
        <taxon>Orthornavirae</taxon>
        <taxon>Lenarviricota</taxon>
        <taxon>Leviviricetes</taxon>
        <taxon>Norzivirales</taxon>
        <taxon>Fiersviridae</taxon>
    </lineage>
</organism>
<evidence type="ECO:0000256" key="7">
    <source>
        <dbReference type="ARBA" id="ARBA00030248"/>
    </source>
</evidence>
<protein>
    <recommendedName>
        <fullName evidence="1">RNA-directed RNA polymerase</fullName>
        <ecNumber evidence="1">2.7.7.48</ecNumber>
    </recommendedName>
    <alternativeName>
        <fullName evidence="7">RNA replicase beta chain</fullName>
    </alternativeName>
</protein>
<evidence type="ECO:0000256" key="6">
    <source>
        <dbReference type="ARBA" id="ARBA00022953"/>
    </source>
</evidence>
<dbReference type="GO" id="GO:0039694">
    <property type="term" value="P:viral RNA genome replication"/>
    <property type="evidence" value="ECO:0007669"/>
    <property type="project" value="InterPro"/>
</dbReference>
<comment type="catalytic activity">
    <reaction evidence="8">
        <text>RNA(n) + a ribonucleoside 5'-triphosphate = RNA(n+1) + diphosphate</text>
        <dbReference type="Rhea" id="RHEA:21248"/>
        <dbReference type="Rhea" id="RHEA-COMP:14527"/>
        <dbReference type="Rhea" id="RHEA-COMP:17342"/>
        <dbReference type="ChEBI" id="CHEBI:33019"/>
        <dbReference type="ChEBI" id="CHEBI:61557"/>
        <dbReference type="ChEBI" id="CHEBI:140395"/>
        <dbReference type="EC" id="2.7.7.48"/>
    </reaction>
</comment>
<feature type="binding site" evidence="9">
    <location>
        <position position="449"/>
    </location>
    <ligand>
        <name>Mg(2+)</name>
        <dbReference type="ChEBI" id="CHEBI:18420"/>
        <label>2</label>
    </ligand>
</feature>
<evidence type="ECO:0000256" key="1">
    <source>
        <dbReference type="ARBA" id="ARBA00012494"/>
    </source>
</evidence>
<evidence type="ECO:0000313" key="11">
    <source>
        <dbReference type="EMBL" id="QDH90045.1"/>
    </source>
</evidence>
<sequence>MLSDIADRMPSLRVECERDYKRLLSAVEHHGITFLCDTMPAFSKHLDKCLETGRLTRSGLCHFRPYLRKSTIPRLFKGLLLRVFDLYGVLRSDPDSQALGYVRQLCSLAKRFRVTCSDSATWRQVDEFFKTDGEIRQPSLDWDIGDFDSERASHLQFGDDLRSEPEFPLFREIGTEASPSSSIDWDRCLEAVQRTADILCSQLGRFDPLEWKTRHGPGAVSDLKDKTYKYIFPSWSPKLEKEFPSADFASSNYLHYVTTYSHGAGGQSPLWDHEPPARLLAVPKSFTAPRLIASEPVSHQWCQQGIREFIMSRVSDSWISKFISFRDQTGNQKLALEASRDSSLATIDLSSASDRLSCWFVERCFRRSPSLLSAFYAVRTRWIRQDLDRCSPKFYRLRKFSTMGSALTFPVQSVSFLAVVLGVTLYERNLRPTIKNIAGLDGQVRVFGDDIVAPSDCSATVVATLERLGFKVNPSKTFQTGLFRESCGVEAFSGNDVTKVSVLSMPSVSAPESVLSILDSHNNFFKKGYYRVCEYLRKSVERLGRFSFPDVEPDSGAIGWYSFDPWSSNVRLSRRWNPILQRREYRVTLPQSGFTKTPVDSDSMLLQYFTEVNKPPISREERLGRSALRHPLRLRWVWASGLAA</sequence>
<keyword evidence="9" id="KW-0479">Metal-binding</keyword>
<feature type="binding site" evidence="9">
    <location>
        <position position="348"/>
    </location>
    <ligand>
        <name>Mg(2+)</name>
        <dbReference type="ChEBI" id="CHEBI:18420"/>
        <label>2</label>
    </ligand>
</feature>
<evidence type="ECO:0000256" key="4">
    <source>
        <dbReference type="ARBA" id="ARBA00022695"/>
    </source>
</evidence>
<keyword evidence="5" id="KW-0547">Nucleotide-binding</keyword>
<comment type="cofactor">
    <cofactor evidence="9">
        <name>Mg(2+)</name>
        <dbReference type="ChEBI" id="CHEBI:18420"/>
    </cofactor>
    <text evidence="9">Binds 2 Mg(2+) per subunit.</text>
</comment>
<keyword evidence="6" id="KW-0693">Viral RNA replication</keyword>
<evidence type="ECO:0000256" key="5">
    <source>
        <dbReference type="ARBA" id="ARBA00022741"/>
    </source>
</evidence>